<evidence type="ECO:0000313" key="1">
    <source>
        <dbReference type="EMBL" id="RRT35931.1"/>
    </source>
</evidence>
<evidence type="ECO:0000313" key="2">
    <source>
        <dbReference type="Proteomes" id="UP000287651"/>
    </source>
</evidence>
<protein>
    <submittedName>
        <fullName evidence="1">Uncharacterized protein</fullName>
    </submittedName>
</protein>
<comment type="caution">
    <text evidence="1">The sequence shown here is derived from an EMBL/GenBank/DDBJ whole genome shotgun (WGS) entry which is preliminary data.</text>
</comment>
<dbReference type="EMBL" id="AMZH03024301">
    <property type="protein sequence ID" value="RRT35931.1"/>
    <property type="molecule type" value="Genomic_DNA"/>
</dbReference>
<organism evidence="1 2">
    <name type="scientific">Ensete ventricosum</name>
    <name type="common">Abyssinian banana</name>
    <name type="synonym">Musa ensete</name>
    <dbReference type="NCBI Taxonomy" id="4639"/>
    <lineage>
        <taxon>Eukaryota</taxon>
        <taxon>Viridiplantae</taxon>
        <taxon>Streptophyta</taxon>
        <taxon>Embryophyta</taxon>
        <taxon>Tracheophyta</taxon>
        <taxon>Spermatophyta</taxon>
        <taxon>Magnoliopsida</taxon>
        <taxon>Liliopsida</taxon>
        <taxon>Zingiberales</taxon>
        <taxon>Musaceae</taxon>
        <taxon>Ensete</taxon>
    </lineage>
</organism>
<sequence>MGDASTGEGIGLTCVRSVVQLLGYRPYLCQADRTTAGALILASDWLAVSLGLEALSTALDGDASPSSPLEMTRPGNKDPVGSSSFAISVAYAVLPLVHICSS</sequence>
<name>A0A426X8X1_ENSVE</name>
<reference evidence="1 2" key="1">
    <citation type="journal article" date="2014" name="Agronomy (Basel)">
        <title>A Draft Genome Sequence for Ensete ventricosum, the Drought-Tolerant Tree Against Hunger.</title>
        <authorList>
            <person name="Harrison J."/>
            <person name="Moore K.A."/>
            <person name="Paszkiewicz K."/>
            <person name="Jones T."/>
            <person name="Grant M."/>
            <person name="Ambacheew D."/>
            <person name="Muzemil S."/>
            <person name="Studholme D.J."/>
        </authorList>
    </citation>
    <scope>NUCLEOTIDE SEQUENCE [LARGE SCALE GENOMIC DNA]</scope>
</reference>
<gene>
    <name evidence="1" type="ORF">B296_00042329</name>
</gene>
<dbReference type="Proteomes" id="UP000287651">
    <property type="component" value="Unassembled WGS sequence"/>
</dbReference>
<proteinExistence type="predicted"/>
<dbReference type="AlphaFoldDB" id="A0A426X8X1"/>
<accession>A0A426X8X1</accession>